<comment type="function">
    <text evidence="4">Together with LptE, is involved in the assembly of lipopolysaccharide (LPS) at the surface of the outer membrane.</text>
</comment>
<evidence type="ECO:0000256" key="1">
    <source>
        <dbReference type="ARBA" id="ARBA00022729"/>
    </source>
</evidence>
<accession>A0A375AFE8</accession>
<comment type="subcellular location">
    <subcellularLocation>
        <location evidence="4">Cell outer membrane</location>
    </subcellularLocation>
</comment>
<dbReference type="Gene3D" id="2.60.450.10">
    <property type="entry name" value="Lipopolysaccharide (LPS) transport protein A like domain"/>
    <property type="match status" value="1"/>
</dbReference>
<dbReference type="KEGG" id="daq:DAQ1742_03857"/>
<gene>
    <name evidence="4 7" type="primary">lptD</name>
    <name evidence="7" type="ORF">DAQ1742_03857</name>
</gene>
<dbReference type="AlphaFoldDB" id="A0A375AFE8"/>
<feature type="signal peptide" evidence="4">
    <location>
        <begin position="1"/>
        <end position="32"/>
    </location>
</feature>
<evidence type="ECO:0000256" key="3">
    <source>
        <dbReference type="ARBA" id="ARBA00023237"/>
    </source>
</evidence>
<keyword evidence="2 4" id="KW-0472">Membrane</keyword>
<feature type="chain" id="PRO_5017093707" description="LPS-assembly protein LptD" evidence="4">
    <location>
        <begin position="33"/>
        <end position="799"/>
    </location>
</feature>
<dbReference type="GO" id="GO:1990351">
    <property type="term" value="C:transporter complex"/>
    <property type="evidence" value="ECO:0007669"/>
    <property type="project" value="TreeGrafter"/>
</dbReference>
<comment type="caution">
    <text evidence="4">Lacks conserved residue(s) required for the propagation of feature annotation.</text>
</comment>
<dbReference type="Proteomes" id="UP000294820">
    <property type="component" value="Chromosome 1"/>
</dbReference>
<dbReference type="PANTHER" id="PTHR30189:SF1">
    <property type="entry name" value="LPS-ASSEMBLY PROTEIN LPTD"/>
    <property type="match status" value="1"/>
</dbReference>
<evidence type="ECO:0000259" key="5">
    <source>
        <dbReference type="Pfam" id="PF03968"/>
    </source>
</evidence>
<keyword evidence="1 4" id="KW-0732">Signal</keyword>
<dbReference type="PANTHER" id="PTHR30189">
    <property type="entry name" value="LPS-ASSEMBLY PROTEIN"/>
    <property type="match status" value="1"/>
</dbReference>
<proteinExistence type="inferred from homology"/>
<dbReference type="Pfam" id="PF04453">
    <property type="entry name" value="LptD"/>
    <property type="match status" value="1"/>
</dbReference>
<dbReference type="InterPro" id="IPR007543">
    <property type="entry name" value="LptD_C"/>
</dbReference>
<protein>
    <recommendedName>
        <fullName evidence="4">LPS-assembly protein LptD</fullName>
    </recommendedName>
</protein>
<dbReference type="InterPro" id="IPR050218">
    <property type="entry name" value="LptD"/>
</dbReference>
<reference evidence="7 8" key="1">
    <citation type="submission" date="2016-09" db="EMBL/GenBank/DDBJ databases">
        <authorList>
            <person name="Reverchon S."/>
            <person name="Nasser W."/>
            <person name="Leonard S."/>
            <person name="Brochier C."/>
            <person name="Duprey A."/>
        </authorList>
    </citation>
    <scope>NUCLEOTIDE SEQUENCE [LARGE SCALE GENOMIC DNA]</scope>
    <source>
        <strain evidence="7 8">174/2</strain>
    </source>
</reference>
<organism evidence="7 8">
    <name type="scientific">Dickeya aquatica</name>
    <dbReference type="NCBI Taxonomy" id="1401087"/>
    <lineage>
        <taxon>Bacteria</taxon>
        <taxon>Pseudomonadati</taxon>
        <taxon>Pseudomonadota</taxon>
        <taxon>Gammaproteobacteria</taxon>
        <taxon>Enterobacterales</taxon>
        <taxon>Pectobacteriaceae</taxon>
        <taxon>Dickeya</taxon>
    </lineage>
</organism>
<dbReference type="HAMAP" id="MF_01411">
    <property type="entry name" value="LPS_assembly_LptD"/>
    <property type="match status" value="1"/>
</dbReference>
<evidence type="ECO:0000256" key="4">
    <source>
        <dbReference type="HAMAP-Rule" id="MF_01411"/>
    </source>
</evidence>
<dbReference type="GO" id="GO:0043165">
    <property type="term" value="P:Gram-negative-bacterium-type cell outer membrane assembly"/>
    <property type="evidence" value="ECO:0007669"/>
    <property type="project" value="UniProtKB-UniRule"/>
</dbReference>
<dbReference type="InterPro" id="IPR020889">
    <property type="entry name" value="LipoPS_assembly_LptD"/>
</dbReference>
<keyword evidence="8" id="KW-1185">Reference proteome</keyword>
<evidence type="ECO:0000259" key="6">
    <source>
        <dbReference type="Pfam" id="PF04453"/>
    </source>
</evidence>
<feature type="domain" description="Organic solvent tolerance-like N-terminal" evidence="5">
    <location>
        <begin position="60"/>
        <end position="201"/>
    </location>
</feature>
<evidence type="ECO:0000313" key="8">
    <source>
        <dbReference type="Proteomes" id="UP000294820"/>
    </source>
</evidence>
<dbReference type="NCBIfam" id="NF002997">
    <property type="entry name" value="PRK03761.1"/>
    <property type="match status" value="1"/>
</dbReference>
<evidence type="ECO:0000256" key="2">
    <source>
        <dbReference type="ARBA" id="ARBA00023136"/>
    </source>
</evidence>
<dbReference type="EMBL" id="LT615367">
    <property type="protein sequence ID" value="SLM64646.1"/>
    <property type="molecule type" value="Genomic_DNA"/>
</dbReference>
<dbReference type="Pfam" id="PF03968">
    <property type="entry name" value="LptD_N"/>
    <property type="match status" value="1"/>
</dbReference>
<keyword evidence="3 4" id="KW-0998">Cell outer membrane</keyword>
<dbReference type="GO" id="GO:0015920">
    <property type="term" value="P:lipopolysaccharide transport"/>
    <property type="evidence" value="ECO:0007669"/>
    <property type="project" value="InterPro"/>
</dbReference>
<evidence type="ECO:0000313" key="7">
    <source>
        <dbReference type="EMBL" id="SLM64646.1"/>
    </source>
</evidence>
<feature type="domain" description="LptD C-terminal" evidence="6">
    <location>
        <begin position="322"/>
        <end position="712"/>
    </location>
</feature>
<comment type="subunit">
    <text evidence="4">Component of the lipopolysaccharide transport and assembly complex. Interacts with LptE and LptA.</text>
</comment>
<comment type="similarity">
    <text evidence="4">Belongs to the LptD family.</text>
</comment>
<dbReference type="InterPro" id="IPR005653">
    <property type="entry name" value="OstA-like_N"/>
</dbReference>
<name>A0A375AFE8_9GAMM</name>
<sequence length="799" mass="90722" precursor="true">MTEHLIPRMKKSLPTLLASVIGSALYSQHALADLASQCMLGVPVYNRPFIAGDTSQLPVHITADQSQANYPNDAVFTGNVYVEQGNRVLTADQVLLNQKQQANQADPVRTVTAIGNAHYDDNQVILKGPRAWSNLNTKDTDVENGNYQMVGRQGRGDADKMKMRENNRYTILDHGSFTSCLPGDDSWSVVGSEVIQDRQEEVAEIWNARFRIAGVPVFYSPYMQLPLGDRRRSGFLIPNAKYGSSNGFELITPYYWNIAPNYDATITPHVQTNRGMQWQNEFRHLSRFGFSLIEFDWLENDKQYKNDVMSGKSGYAPDESYTRWLFHWQHFGVVDQVWRFSADYTKVSDSSYFTDLDSVYGNTTDGYATQKFSLGYANLNWDATLSTRQYQIFSSLANRDVYRAIPQLDVNYYQNDVGPFDFHLYGQAVKFTNVNPVYPDATRFHIEPTLSLPIANQWASLNTETKLMATHYQQENLDKYLASGINNTEAQALKESANRVMPQFKTDGKMVFERDMDWATGYTQTLEPRVQYLYVPYRNQSSIRTYDSTLLQANYAGLFRDKTFSGLDRIASANQVSSGVTTRLYDGALEERFNASLGQIYYFDRPRTGTAASIDQNNDSGSLAWAGDAYWKFADNWGVRGGAQYDKRINNFTLGDAVLEYRGGGERMFQLNYRFASAEYIQAMLPNIRNPGYQQGISQVGATASWPLSERWAIIGAYYYDTKANQPADQLLGLQYNTCCWAVNVGYERKITKWNSNLNQSVYDNKIGFSFELRGLSSNYGLGTEKMLGNSILPYQRAF</sequence>
<dbReference type="GO" id="GO:0009279">
    <property type="term" value="C:cell outer membrane"/>
    <property type="evidence" value="ECO:0007669"/>
    <property type="project" value="UniProtKB-SubCell"/>
</dbReference>